<keyword evidence="4" id="KW-0804">Transcription</keyword>
<dbReference type="CDD" id="cd00067">
    <property type="entry name" value="GAL4"/>
    <property type="match status" value="1"/>
</dbReference>
<accession>A0A0C3HXR3</accession>
<evidence type="ECO:0000256" key="2">
    <source>
        <dbReference type="ARBA" id="ARBA00023015"/>
    </source>
</evidence>
<feature type="region of interest" description="Disordered" evidence="6">
    <location>
        <begin position="78"/>
        <end position="114"/>
    </location>
</feature>
<gene>
    <name evidence="8" type="ORF">OIDMADRAFT_174082</name>
</gene>
<proteinExistence type="predicted"/>
<dbReference type="InterPro" id="IPR001138">
    <property type="entry name" value="Zn2Cys6_DnaBD"/>
</dbReference>
<keyword evidence="1" id="KW-0479">Metal-binding</keyword>
<dbReference type="InParanoid" id="A0A0C3HXR3"/>
<protein>
    <recommendedName>
        <fullName evidence="7">Zn(2)-C6 fungal-type domain-containing protein</fullName>
    </recommendedName>
</protein>
<dbReference type="PANTHER" id="PTHR31069">
    <property type="entry name" value="OLEATE-ACTIVATED TRANSCRIPTION FACTOR 1-RELATED"/>
    <property type="match status" value="1"/>
</dbReference>
<evidence type="ECO:0000313" key="9">
    <source>
        <dbReference type="Proteomes" id="UP000054321"/>
    </source>
</evidence>
<evidence type="ECO:0000313" key="8">
    <source>
        <dbReference type="EMBL" id="KIN07012.1"/>
    </source>
</evidence>
<dbReference type="GO" id="GO:0000981">
    <property type="term" value="F:DNA-binding transcription factor activity, RNA polymerase II-specific"/>
    <property type="evidence" value="ECO:0007669"/>
    <property type="project" value="InterPro"/>
</dbReference>
<dbReference type="GO" id="GO:0045122">
    <property type="term" value="P:aflatoxin biosynthetic process"/>
    <property type="evidence" value="ECO:0007669"/>
    <property type="project" value="InterPro"/>
</dbReference>
<evidence type="ECO:0000256" key="1">
    <source>
        <dbReference type="ARBA" id="ARBA00022723"/>
    </source>
</evidence>
<dbReference type="PRINTS" id="PR00755">
    <property type="entry name" value="AFLATOXINBRP"/>
</dbReference>
<dbReference type="PROSITE" id="PS50048">
    <property type="entry name" value="ZN2_CY6_FUNGAL_2"/>
    <property type="match status" value="1"/>
</dbReference>
<reference evidence="8 9" key="1">
    <citation type="submission" date="2014-04" db="EMBL/GenBank/DDBJ databases">
        <authorList>
            <consortium name="DOE Joint Genome Institute"/>
            <person name="Kuo A."/>
            <person name="Martino E."/>
            <person name="Perotto S."/>
            <person name="Kohler A."/>
            <person name="Nagy L.G."/>
            <person name="Floudas D."/>
            <person name="Copeland A."/>
            <person name="Barry K.W."/>
            <person name="Cichocki N."/>
            <person name="Veneault-Fourrey C."/>
            <person name="LaButti K."/>
            <person name="Lindquist E.A."/>
            <person name="Lipzen A."/>
            <person name="Lundell T."/>
            <person name="Morin E."/>
            <person name="Murat C."/>
            <person name="Sun H."/>
            <person name="Tunlid A."/>
            <person name="Henrissat B."/>
            <person name="Grigoriev I.V."/>
            <person name="Hibbett D.S."/>
            <person name="Martin F."/>
            <person name="Nordberg H.P."/>
            <person name="Cantor M.N."/>
            <person name="Hua S.X."/>
        </authorList>
    </citation>
    <scope>NUCLEOTIDE SEQUENCE [LARGE SCALE GENOMIC DNA]</scope>
    <source>
        <strain evidence="8 9">Zn</strain>
    </source>
</reference>
<dbReference type="STRING" id="913774.A0A0C3HXR3"/>
<keyword evidence="3" id="KW-0238">DNA-binding</keyword>
<dbReference type="InterPro" id="IPR036864">
    <property type="entry name" value="Zn2-C6_fun-type_DNA-bd_sf"/>
</dbReference>
<evidence type="ECO:0000256" key="5">
    <source>
        <dbReference type="ARBA" id="ARBA00023242"/>
    </source>
</evidence>
<dbReference type="InterPro" id="IPR013700">
    <property type="entry name" value="AflR"/>
</dbReference>
<dbReference type="GO" id="GO:0005634">
    <property type="term" value="C:nucleus"/>
    <property type="evidence" value="ECO:0007669"/>
    <property type="project" value="InterPro"/>
</dbReference>
<dbReference type="HOGENOM" id="CLU_823807_0_0_1"/>
<dbReference type="Pfam" id="PF08493">
    <property type="entry name" value="AflR"/>
    <property type="match status" value="1"/>
</dbReference>
<sequence length="358" mass="38303">MEGATSKSGPLLPTISSGMPVPKLKGSCDMCSASKVRCDKQKPICGRCKNLEYPCFYSPSRRVGRPHRSRASIDIRPPKLLRTPSPEKTGISTIGGAGGDVSQTTQQRDTPCFNNGAAPSPLLLRMEDGILDKIESPQRVQRRSESAQSIVRVPEQSAEDSGTSGTCELDCCGSIVLDLLEHLDAAGKILQQRTNRDDPGSGECDLGLASSIVKSAYPSVSTVLICPCSEEPGIAMLAAAACLSMLDIQSAVIGAVRPRGDDAFASLIFDQDALLQDSTNSSSSKSTNSTNSPVNQDLASMRAFAELSRVAIVVLQFAVKYGEGDLEQDSPDFLRALASFLRFRLQCITIEATRRLEI</sequence>
<evidence type="ECO:0000259" key="7">
    <source>
        <dbReference type="PROSITE" id="PS50048"/>
    </source>
</evidence>
<dbReference type="PROSITE" id="PS00463">
    <property type="entry name" value="ZN2_CY6_FUNGAL_1"/>
    <property type="match status" value="1"/>
</dbReference>
<dbReference type="Proteomes" id="UP000054321">
    <property type="component" value="Unassembled WGS sequence"/>
</dbReference>
<feature type="compositionally biased region" description="Polar residues" evidence="6">
    <location>
        <begin position="101"/>
        <end position="113"/>
    </location>
</feature>
<evidence type="ECO:0000256" key="6">
    <source>
        <dbReference type="SAM" id="MobiDB-lite"/>
    </source>
</evidence>
<dbReference type="SUPFAM" id="SSF57701">
    <property type="entry name" value="Zn2/Cys6 DNA-binding domain"/>
    <property type="match status" value="1"/>
</dbReference>
<feature type="domain" description="Zn(2)-C6 fungal-type" evidence="7">
    <location>
        <begin position="27"/>
        <end position="57"/>
    </location>
</feature>
<dbReference type="PANTHER" id="PTHR31069:SF31">
    <property type="entry name" value="MONODICTYPHENONE CLUSTER TRANSCRIPTION FACTOR-RELATED"/>
    <property type="match status" value="1"/>
</dbReference>
<dbReference type="SMART" id="SM00066">
    <property type="entry name" value="GAL4"/>
    <property type="match status" value="1"/>
</dbReference>
<reference evidence="9" key="2">
    <citation type="submission" date="2015-01" db="EMBL/GenBank/DDBJ databases">
        <title>Evolutionary Origins and Diversification of the Mycorrhizal Mutualists.</title>
        <authorList>
            <consortium name="DOE Joint Genome Institute"/>
            <consortium name="Mycorrhizal Genomics Consortium"/>
            <person name="Kohler A."/>
            <person name="Kuo A."/>
            <person name="Nagy L.G."/>
            <person name="Floudas D."/>
            <person name="Copeland A."/>
            <person name="Barry K.W."/>
            <person name="Cichocki N."/>
            <person name="Veneault-Fourrey C."/>
            <person name="LaButti K."/>
            <person name="Lindquist E.A."/>
            <person name="Lipzen A."/>
            <person name="Lundell T."/>
            <person name="Morin E."/>
            <person name="Murat C."/>
            <person name="Riley R."/>
            <person name="Ohm R."/>
            <person name="Sun H."/>
            <person name="Tunlid A."/>
            <person name="Henrissat B."/>
            <person name="Grigoriev I.V."/>
            <person name="Hibbett D.S."/>
            <person name="Martin F."/>
        </authorList>
    </citation>
    <scope>NUCLEOTIDE SEQUENCE [LARGE SCALE GENOMIC DNA]</scope>
    <source>
        <strain evidence="9">Zn</strain>
    </source>
</reference>
<evidence type="ECO:0000256" key="4">
    <source>
        <dbReference type="ARBA" id="ARBA00023163"/>
    </source>
</evidence>
<dbReference type="InterPro" id="IPR050675">
    <property type="entry name" value="OAF3"/>
</dbReference>
<keyword evidence="2" id="KW-0805">Transcription regulation</keyword>
<dbReference type="AlphaFoldDB" id="A0A0C3HXR3"/>
<feature type="region of interest" description="Disordered" evidence="6">
    <location>
        <begin position="137"/>
        <end position="162"/>
    </location>
</feature>
<dbReference type="GO" id="GO:0003677">
    <property type="term" value="F:DNA binding"/>
    <property type="evidence" value="ECO:0007669"/>
    <property type="project" value="UniProtKB-KW"/>
</dbReference>
<dbReference type="EMBL" id="KN832870">
    <property type="protein sequence ID" value="KIN07012.1"/>
    <property type="molecule type" value="Genomic_DNA"/>
</dbReference>
<keyword evidence="9" id="KW-1185">Reference proteome</keyword>
<evidence type="ECO:0000256" key="3">
    <source>
        <dbReference type="ARBA" id="ARBA00023125"/>
    </source>
</evidence>
<dbReference type="Gene3D" id="4.10.240.10">
    <property type="entry name" value="Zn(2)-C6 fungal-type DNA-binding domain"/>
    <property type="match status" value="1"/>
</dbReference>
<dbReference type="OrthoDB" id="2740448at2759"/>
<organism evidence="8 9">
    <name type="scientific">Oidiodendron maius (strain Zn)</name>
    <dbReference type="NCBI Taxonomy" id="913774"/>
    <lineage>
        <taxon>Eukaryota</taxon>
        <taxon>Fungi</taxon>
        <taxon>Dikarya</taxon>
        <taxon>Ascomycota</taxon>
        <taxon>Pezizomycotina</taxon>
        <taxon>Leotiomycetes</taxon>
        <taxon>Leotiomycetes incertae sedis</taxon>
        <taxon>Myxotrichaceae</taxon>
        <taxon>Oidiodendron</taxon>
    </lineage>
</organism>
<dbReference type="GO" id="GO:0008270">
    <property type="term" value="F:zinc ion binding"/>
    <property type="evidence" value="ECO:0007669"/>
    <property type="project" value="InterPro"/>
</dbReference>
<keyword evidence="5" id="KW-0539">Nucleus</keyword>
<name>A0A0C3HXR3_OIDMZ</name>
<dbReference type="Pfam" id="PF00172">
    <property type="entry name" value="Zn_clus"/>
    <property type="match status" value="1"/>
</dbReference>